<protein>
    <recommendedName>
        <fullName evidence="4">Bacterial Ig domain-containing protein</fullName>
    </recommendedName>
</protein>
<evidence type="ECO:0008006" key="4">
    <source>
        <dbReference type="Google" id="ProtNLM"/>
    </source>
</evidence>
<keyword evidence="1" id="KW-0732">Signal</keyword>
<dbReference type="EMBL" id="JAPDDP010000009">
    <property type="protein sequence ID" value="MDA0180037.1"/>
    <property type="molecule type" value="Genomic_DNA"/>
</dbReference>
<accession>A0A9X3N870</accession>
<dbReference type="RefSeq" id="WP_270024347.1">
    <property type="nucleotide sequence ID" value="NZ_JAPDDP010000009.1"/>
</dbReference>
<sequence length="255" mass="25970">MARTWKLLGGAAVAVLVATVVPAGAQACSLAVVNAQVVAPAESASIVQTGEALPIRVKFGDSGTYAPAQVGIARMNTSTLPPLGASLPAEVGTVVETVPLTFDPATGTWGADANGNDWALTPGEYVWQASATLTVPAPPPPVEGQPVSSCGGPFTLSLDGRWVHRFTVLGASAVTTKAGKARAGRAKVSGQIAKTFPGKVRLTVACPGKRERTTFVPTADGRWSRTVLAKRGCTVKAAVAARTGWAASEASARVT</sequence>
<keyword evidence="3" id="KW-1185">Reference proteome</keyword>
<gene>
    <name evidence="2" type="ORF">OJ997_07000</name>
</gene>
<dbReference type="AlphaFoldDB" id="A0A9X3N870"/>
<reference evidence="2" key="1">
    <citation type="submission" date="2022-10" db="EMBL/GenBank/DDBJ databases">
        <title>The WGS of Solirubrobacter phytolaccae KCTC 29190.</title>
        <authorList>
            <person name="Jiang Z."/>
        </authorList>
    </citation>
    <scope>NUCLEOTIDE SEQUENCE</scope>
    <source>
        <strain evidence="2">KCTC 29190</strain>
    </source>
</reference>
<evidence type="ECO:0000256" key="1">
    <source>
        <dbReference type="SAM" id="SignalP"/>
    </source>
</evidence>
<evidence type="ECO:0000313" key="2">
    <source>
        <dbReference type="EMBL" id="MDA0180037.1"/>
    </source>
</evidence>
<name>A0A9X3N870_9ACTN</name>
<dbReference type="Proteomes" id="UP001147653">
    <property type="component" value="Unassembled WGS sequence"/>
</dbReference>
<feature type="chain" id="PRO_5040882052" description="Bacterial Ig domain-containing protein" evidence="1">
    <location>
        <begin position="26"/>
        <end position="255"/>
    </location>
</feature>
<proteinExistence type="predicted"/>
<evidence type="ECO:0000313" key="3">
    <source>
        <dbReference type="Proteomes" id="UP001147653"/>
    </source>
</evidence>
<comment type="caution">
    <text evidence="2">The sequence shown here is derived from an EMBL/GenBank/DDBJ whole genome shotgun (WGS) entry which is preliminary data.</text>
</comment>
<feature type="signal peptide" evidence="1">
    <location>
        <begin position="1"/>
        <end position="25"/>
    </location>
</feature>
<organism evidence="2 3">
    <name type="scientific">Solirubrobacter phytolaccae</name>
    <dbReference type="NCBI Taxonomy" id="1404360"/>
    <lineage>
        <taxon>Bacteria</taxon>
        <taxon>Bacillati</taxon>
        <taxon>Actinomycetota</taxon>
        <taxon>Thermoleophilia</taxon>
        <taxon>Solirubrobacterales</taxon>
        <taxon>Solirubrobacteraceae</taxon>
        <taxon>Solirubrobacter</taxon>
    </lineage>
</organism>
<dbReference type="PROSITE" id="PS51257">
    <property type="entry name" value="PROKAR_LIPOPROTEIN"/>
    <property type="match status" value="1"/>
</dbReference>